<dbReference type="InterPro" id="IPR019198">
    <property type="entry name" value="Beta_propeller_containing"/>
</dbReference>
<dbReference type="Pfam" id="PF09826">
    <property type="entry name" value="Beta_propel"/>
    <property type="match status" value="1"/>
</dbReference>
<protein>
    <submittedName>
        <fullName evidence="1">Beta propeller domain-containing protein</fullName>
    </submittedName>
</protein>
<evidence type="ECO:0000313" key="2">
    <source>
        <dbReference type="Proteomes" id="UP000663722"/>
    </source>
</evidence>
<evidence type="ECO:0000313" key="1">
    <source>
        <dbReference type="EMBL" id="QTA85187.1"/>
    </source>
</evidence>
<dbReference type="Proteomes" id="UP000663722">
    <property type="component" value="Chromosome"/>
</dbReference>
<dbReference type="EMBL" id="CP061800">
    <property type="protein sequence ID" value="QTA85187.1"/>
    <property type="molecule type" value="Genomic_DNA"/>
</dbReference>
<keyword evidence="2" id="KW-1185">Reference proteome</keyword>
<dbReference type="PROSITE" id="PS00018">
    <property type="entry name" value="EF_HAND_1"/>
    <property type="match status" value="1"/>
</dbReference>
<gene>
    <name evidence="1" type="ORF">dnm_011920</name>
</gene>
<proteinExistence type="predicted"/>
<dbReference type="SUPFAM" id="SSF75011">
    <property type="entry name" value="3-carboxy-cis,cis-mucoante lactonizing enzyme"/>
    <property type="match status" value="1"/>
</dbReference>
<sequence length="1103" mass="121985">MKRSTRIFSPSPSRHIVWLFFIALLCMVIATNTTWAGFYPGNVDGNETIDLGDVITGLQTLVNATTSSVSHEADLNGNDKIGIEELIYAMRVTAGLPVTLEQSKLENLTNFAALALADDEKDIESLEQMAAIMSYIGLNSARQKKRSSDQDIALNLLNTAFPCGTVEKESETSEAVVFTFTEAGSENCGGITGTVKVTPSLDESNVSYAIECRDVIKGDCVINGHTTATLSSENDPVTATLDLDNIMICNQTFEETVTMTYDTAGQVLSVNGASENIYSIGNSGAIVTTDFAYSQTDGMSGSTTIDFGTQTFTCGFSHIKTDPASGLPVSGSLNVNNTELNFSGLSSENPSLSVTLNDSIFNLDLQDVQNVYHSWFGQSSESQCRTRAALRTADGCTTLLNDLKQGAIAEMEEKLDENLRYAMECRKYEPPVYWDMDGDHAVAVAGDVNADASLSLYDLLAEESFPSDEGATEYSETNTQVAGVDEADFIKNDGSYIYILADGKFHIVAAWPPESSSVISSFDIEGQPKKMFVHNKRAFIYSSLNYIRQNDYGYYPDYYGGRDNECTYGYNCEFTGDGRKLKITVLDISDTTAPKLVRELYFSGSYLNSRRIGDAVHSVVIFPDPQFDGIEYWPEGLEEYCRGGGYYWDYYYWEDDYYYGVPEYTEEELTEMFEALKQENKAIILGSDITDWLPSVKDIRYVDGQPQEEKGLLGNCDDFYVSMQQDGKNFLSMVSANINGEGELNATTIMGKPGAVYASSSAFYICSGHQHAPRIIWFFDEREEIKEASTVHKFTLINDPPSSAYKGSGVVKGRVLNQFAMDEYEGFFRMATTTGREPNPNVHSTISVFEDKGTELEVVGQIDNIAPTEDIRSARFDRDRGYIVTFKKTDPLFVFNLSDPNNLTIAGELKIPGFSTYIHPMDDNHLLSIGYDSAESDSGSFAWFQGIMLQIFDVADMTNPQLTHKEVIGTRGSTSDAATNHLAFNFFKPRDLLAIPMVICEGGSGGGSYGDTMTFSGLMVYKVTTDTGFEYLGGVSHEDPQTQEEEGYYWRSPCANWWTNSNSKVKRSVFMDDYVFSVTEDEIRVNLVSNLGTDIAVINFTEP</sequence>
<reference evidence="1" key="1">
    <citation type="journal article" date="2021" name="Microb. Physiol.">
        <title>Proteogenomic Insights into the Physiology of Marine, Sulfate-Reducing, Filamentous Desulfonema limicola and Desulfonema magnum.</title>
        <authorList>
            <person name="Schnaars V."/>
            <person name="Wohlbrand L."/>
            <person name="Scheve S."/>
            <person name="Hinrichs C."/>
            <person name="Reinhardt R."/>
            <person name="Rabus R."/>
        </authorList>
    </citation>
    <scope>NUCLEOTIDE SEQUENCE</scope>
    <source>
        <strain evidence="1">4be13</strain>
    </source>
</reference>
<dbReference type="RefSeq" id="WP_207681342.1">
    <property type="nucleotide sequence ID" value="NZ_CP061800.1"/>
</dbReference>
<organism evidence="1 2">
    <name type="scientific">Desulfonema magnum</name>
    <dbReference type="NCBI Taxonomy" id="45655"/>
    <lineage>
        <taxon>Bacteria</taxon>
        <taxon>Pseudomonadati</taxon>
        <taxon>Thermodesulfobacteriota</taxon>
        <taxon>Desulfobacteria</taxon>
        <taxon>Desulfobacterales</taxon>
        <taxon>Desulfococcaceae</taxon>
        <taxon>Desulfonema</taxon>
    </lineage>
</organism>
<dbReference type="AlphaFoldDB" id="A0A975BGV4"/>
<dbReference type="KEGG" id="dmm:dnm_011920"/>
<name>A0A975BGV4_9BACT</name>
<accession>A0A975BGV4</accession>
<dbReference type="InterPro" id="IPR018247">
    <property type="entry name" value="EF_Hand_1_Ca_BS"/>
</dbReference>